<organism evidence="1 2">
    <name type="scientific">Acinetobacter junii</name>
    <dbReference type="NCBI Taxonomy" id="40215"/>
    <lineage>
        <taxon>Bacteria</taxon>
        <taxon>Pseudomonadati</taxon>
        <taxon>Pseudomonadota</taxon>
        <taxon>Gammaproteobacteria</taxon>
        <taxon>Moraxellales</taxon>
        <taxon>Moraxellaceae</taxon>
        <taxon>Acinetobacter</taxon>
    </lineage>
</organism>
<sequence>MAQTCSRVATIRQSLLNDFNPEVPLEFPKKATRASQPFFQLLSVTHSVIGTCVSARLPNNLIYNLSDEERDKLSNLTLKRIEKLSENIDEYDGAYLEI</sequence>
<evidence type="ECO:0000313" key="1">
    <source>
        <dbReference type="EMBL" id="MEK0253876.1"/>
    </source>
</evidence>
<dbReference type="Proteomes" id="UP001498501">
    <property type="component" value="Unassembled WGS sequence"/>
</dbReference>
<evidence type="ECO:0000313" key="2">
    <source>
        <dbReference type="Proteomes" id="UP001498501"/>
    </source>
</evidence>
<protein>
    <submittedName>
        <fullName evidence="1">Uncharacterized protein</fullName>
    </submittedName>
</protein>
<accession>A0ABU8ZKS4</accession>
<reference evidence="1 2" key="1">
    <citation type="submission" date="2024-03" db="EMBL/GenBank/DDBJ databases">
        <title>Cross-transmission of Acinetobacter junii carrying blaOXA-58 in a neonatal intensive care unit.</title>
        <authorList>
            <person name="Bour M."/>
            <person name="Potron A."/>
            <person name="Lecointe D."/>
        </authorList>
    </citation>
    <scope>NUCLEOTIDE SEQUENCE [LARGE SCALE GENOMIC DNA]</scope>
    <source>
        <strain evidence="1 2">21A3096 case 1</strain>
    </source>
</reference>
<gene>
    <name evidence="1" type="ORF">WM018_15645</name>
</gene>
<proteinExistence type="predicted"/>
<comment type="caution">
    <text evidence="1">The sequence shown here is derived from an EMBL/GenBank/DDBJ whole genome shotgun (WGS) entry which is preliminary data.</text>
</comment>
<keyword evidence="2" id="KW-1185">Reference proteome</keyword>
<dbReference type="RefSeq" id="WP_223082984.1">
    <property type="nucleotide sequence ID" value="NZ_JBBMLE010000095.1"/>
</dbReference>
<name>A0ABU8ZKS4_ACIJU</name>
<dbReference type="EMBL" id="JBBMLE010000095">
    <property type="protein sequence ID" value="MEK0253876.1"/>
    <property type="molecule type" value="Genomic_DNA"/>
</dbReference>